<evidence type="ECO:0000313" key="9">
    <source>
        <dbReference type="Proteomes" id="UP000016057"/>
    </source>
</evidence>
<organism evidence="8 9">
    <name type="scientific">Catellicoccus marimammalium M35/04/3</name>
    <dbReference type="NCBI Taxonomy" id="1234409"/>
    <lineage>
        <taxon>Bacteria</taxon>
        <taxon>Bacillati</taxon>
        <taxon>Bacillota</taxon>
        <taxon>Bacilli</taxon>
        <taxon>Lactobacillales</taxon>
        <taxon>Enterococcaceae</taxon>
        <taxon>Catellicoccus</taxon>
    </lineage>
</organism>
<sequence>MSTSHLPSLHAASTGTLISLSKVEDALFSYRVLGDGYCILAKESQVVAPCDGTITMTFPTKHCFALQTKEQETIWITLGIDTIQLEGKPFISHVHVGQTVKTGDLLCEMNLSLLDEYHLAPYVIVTVPDCMQLPFSIAEQEVQQSQPLT</sequence>
<evidence type="ECO:0000256" key="4">
    <source>
        <dbReference type="ARBA" id="ARBA00022679"/>
    </source>
</evidence>
<dbReference type="OrthoDB" id="9769191at2"/>
<dbReference type="PANTHER" id="PTHR45008:SF1">
    <property type="entry name" value="PTS SYSTEM GLUCOSE-SPECIFIC EIIA COMPONENT"/>
    <property type="match status" value="1"/>
</dbReference>
<accession>K8Z7K9</accession>
<dbReference type="InterPro" id="IPR001127">
    <property type="entry name" value="PTS_EIIA_1_perm"/>
</dbReference>
<dbReference type="GO" id="GO:0005737">
    <property type="term" value="C:cytoplasm"/>
    <property type="evidence" value="ECO:0007669"/>
    <property type="project" value="UniProtKB-SubCell"/>
</dbReference>
<dbReference type="SUPFAM" id="SSF51261">
    <property type="entry name" value="Duplicated hybrid motif"/>
    <property type="match status" value="1"/>
</dbReference>
<reference evidence="8 9" key="1">
    <citation type="journal article" date="2013" name="Genome Announc.">
        <title>Draft Genome Sequence of Catellicoccus marimammalium, a Novel Species Commonly Found in Gull Feces.</title>
        <authorList>
            <person name="Weigand M.R."/>
            <person name="Ryu H."/>
            <person name="Bozcek L."/>
            <person name="Konstantinidis K.T."/>
            <person name="Santo Domingo J.W."/>
        </authorList>
    </citation>
    <scope>NUCLEOTIDE SEQUENCE [LARGE SCALE GENOMIC DNA]</scope>
    <source>
        <strain evidence="8 9">M35/04/3</strain>
    </source>
</reference>
<dbReference type="PROSITE" id="PS51093">
    <property type="entry name" value="PTS_EIIA_TYPE_1"/>
    <property type="match status" value="1"/>
</dbReference>
<feature type="domain" description="PTS EIIA type-1" evidence="7">
    <location>
        <begin position="25"/>
        <end position="129"/>
    </location>
</feature>
<dbReference type="GO" id="GO:0016301">
    <property type="term" value="F:kinase activity"/>
    <property type="evidence" value="ECO:0007669"/>
    <property type="project" value="UniProtKB-KW"/>
</dbReference>
<dbReference type="InterPro" id="IPR011055">
    <property type="entry name" value="Dup_hybrid_motif"/>
</dbReference>
<evidence type="ECO:0000313" key="8">
    <source>
        <dbReference type="EMBL" id="EKU26890.1"/>
    </source>
</evidence>
<evidence type="ECO:0000256" key="6">
    <source>
        <dbReference type="ARBA" id="ARBA00022777"/>
    </source>
</evidence>
<keyword evidence="3" id="KW-0762">Sugar transport</keyword>
<protein>
    <submittedName>
        <fullName evidence="8">Glucose-specific PTS system II</fullName>
        <ecNumber evidence="8">2.7.1.69</ecNumber>
    </submittedName>
</protein>
<dbReference type="eggNOG" id="COG2190">
    <property type="taxonomic scope" value="Bacteria"/>
</dbReference>
<gene>
    <name evidence="8" type="ORF">C683_1165</name>
</gene>
<keyword evidence="6" id="KW-0418">Kinase</keyword>
<comment type="caution">
    <text evidence="8">The sequence shown here is derived from an EMBL/GenBank/DDBJ whole genome shotgun (WGS) entry which is preliminary data.</text>
</comment>
<keyword evidence="9" id="KW-1185">Reference proteome</keyword>
<dbReference type="PANTHER" id="PTHR45008">
    <property type="entry name" value="PTS SYSTEM GLUCOSE-SPECIFIC EIIA COMPONENT"/>
    <property type="match status" value="1"/>
</dbReference>
<dbReference type="InterPro" id="IPR050890">
    <property type="entry name" value="PTS_EIIA_component"/>
</dbReference>
<evidence type="ECO:0000256" key="5">
    <source>
        <dbReference type="ARBA" id="ARBA00022683"/>
    </source>
</evidence>
<dbReference type="EMBL" id="AMYT01000022">
    <property type="protein sequence ID" value="EKU26890.1"/>
    <property type="molecule type" value="Genomic_DNA"/>
</dbReference>
<dbReference type="RefSeq" id="WP_009491966.1">
    <property type="nucleotide sequence ID" value="NZ_AMYT01000022.1"/>
</dbReference>
<dbReference type="AlphaFoldDB" id="K8Z7K9"/>
<dbReference type="NCBIfam" id="TIGR00830">
    <property type="entry name" value="PTBA"/>
    <property type="match status" value="1"/>
</dbReference>
<comment type="subcellular location">
    <subcellularLocation>
        <location evidence="1">Cytoplasm</location>
    </subcellularLocation>
</comment>
<evidence type="ECO:0000256" key="1">
    <source>
        <dbReference type="ARBA" id="ARBA00004496"/>
    </source>
</evidence>
<dbReference type="EC" id="2.7.1.69" evidence="8"/>
<dbReference type="Gene3D" id="2.70.70.10">
    <property type="entry name" value="Glucose Permease (Domain IIA)"/>
    <property type="match status" value="1"/>
</dbReference>
<keyword evidence="5" id="KW-0598">Phosphotransferase system</keyword>
<evidence type="ECO:0000256" key="2">
    <source>
        <dbReference type="ARBA" id="ARBA00022448"/>
    </source>
</evidence>
<evidence type="ECO:0000259" key="7">
    <source>
        <dbReference type="PROSITE" id="PS51093"/>
    </source>
</evidence>
<dbReference type="Proteomes" id="UP000016057">
    <property type="component" value="Unassembled WGS sequence"/>
</dbReference>
<dbReference type="Pfam" id="PF00358">
    <property type="entry name" value="PTS_EIIA_1"/>
    <property type="match status" value="1"/>
</dbReference>
<evidence type="ECO:0000256" key="3">
    <source>
        <dbReference type="ARBA" id="ARBA00022597"/>
    </source>
</evidence>
<keyword evidence="4 8" id="KW-0808">Transferase</keyword>
<dbReference type="GO" id="GO:0009401">
    <property type="term" value="P:phosphoenolpyruvate-dependent sugar phosphotransferase system"/>
    <property type="evidence" value="ECO:0007669"/>
    <property type="project" value="UniProtKB-KW"/>
</dbReference>
<dbReference type="STRING" id="1234409.C683_1165"/>
<name>K8Z7K9_9ENTE</name>
<keyword evidence="2" id="KW-0813">Transport</keyword>
<proteinExistence type="predicted"/>